<protein>
    <recommendedName>
        <fullName evidence="6 15">ATP phosphoribosyltransferase</fullName>
        <shortName evidence="15">ATP-PRT</shortName>
        <shortName evidence="15">ATP-PRTase</shortName>
        <ecNumber evidence="5 15">2.4.2.17</ecNumber>
    </recommendedName>
</protein>
<keyword evidence="11 15" id="KW-0547">Nucleotide-binding</keyword>
<dbReference type="STRING" id="1033810.HLPCO_001847"/>
<comment type="subunit">
    <text evidence="15">Heteromultimer composed of HisG and HisZ subunits.</text>
</comment>
<evidence type="ECO:0000256" key="15">
    <source>
        <dbReference type="HAMAP-Rule" id="MF_01018"/>
    </source>
</evidence>
<sequence length="213" mass="23853">MNNEILTIALAKGRLGKEAYKLLNKTNLANNVDLKSRKLIFNDELNRIRYFYVKPTDVVTYVLQGVADLGIVGKDNILEEAGDLYELLDLEMGACKFSIAGKKGQRVYRDEALKVATKYPNIAKNYFKEKQQKIEVIKLNGSVELAPLVGLSDVIVDIVETGNTLRANGLEVLEDMYSISAKLIANRTSYRFKKQEIELVMKLIAIGKGESCD</sequence>
<evidence type="ECO:0000256" key="4">
    <source>
        <dbReference type="ARBA" id="ARBA00009489"/>
    </source>
</evidence>
<keyword evidence="9 15" id="KW-0328">Glycosyltransferase</keyword>
<dbReference type="RefSeq" id="WP_008827147.1">
    <property type="nucleotide sequence ID" value="NZ_AFNU02000006.1"/>
</dbReference>
<dbReference type="PANTHER" id="PTHR21403">
    <property type="entry name" value="ATP PHOSPHORIBOSYLTRANSFERASE ATP-PRTASE"/>
    <property type="match status" value="1"/>
</dbReference>
<dbReference type="InterPro" id="IPR001348">
    <property type="entry name" value="ATP_PRibTrfase_HisG"/>
</dbReference>
<comment type="caution">
    <text evidence="17">The sequence shown here is derived from an EMBL/GenBank/DDBJ whole genome shotgun (WGS) entry which is preliminary data.</text>
</comment>
<feature type="domain" description="ATP phosphoribosyltransferase catalytic" evidence="16">
    <location>
        <begin position="54"/>
        <end position="204"/>
    </location>
</feature>
<dbReference type="AlphaFoldDB" id="U2E9X8"/>
<comment type="similarity">
    <text evidence="4 15">Belongs to the ATP phosphoribosyltransferase family. Short subfamily.</text>
</comment>
<evidence type="ECO:0000256" key="12">
    <source>
        <dbReference type="ARBA" id="ARBA00022840"/>
    </source>
</evidence>
<dbReference type="InterPro" id="IPR018198">
    <property type="entry name" value="ATP_PRibTrfase_CS"/>
</dbReference>
<dbReference type="eggNOG" id="COG0040">
    <property type="taxonomic scope" value="Bacteria"/>
</dbReference>
<keyword evidence="12 15" id="KW-0067">ATP-binding</keyword>
<keyword evidence="8 15" id="KW-0028">Amino-acid biosynthesis</keyword>
<evidence type="ECO:0000256" key="8">
    <source>
        <dbReference type="ARBA" id="ARBA00022605"/>
    </source>
</evidence>
<keyword evidence="13 15" id="KW-0368">Histidine biosynthesis</keyword>
<keyword evidence="18" id="KW-1185">Reference proteome</keyword>
<dbReference type="PANTHER" id="PTHR21403:SF8">
    <property type="entry name" value="ATP PHOSPHORIBOSYLTRANSFERASE"/>
    <property type="match status" value="1"/>
</dbReference>
<reference evidence="17 18" key="2">
    <citation type="journal article" date="2013" name="PLoS ONE">
        <title>INDIGO - INtegrated Data Warehouse of MIcrobial GenOmes with Examples from the Red Sea Extremophiles.</title>
        <authorList>
            <person name="Alam I."/>
            <person name="Antunes A."/>
            <person name="Kamau A.A."/>
            <person name="Ba Alawi W."/>
            <person name="Kalkatawi M."/>
            <person name="Stingl U."/>
            <person name="Bajic V.B."/>
        </authorList>
    </citation>
    <scope>NUCLEOTIDE SEQUENCE [LARGE SCALE GENOMIC DNA]</scope>
    <source>
        <strain evidence="17 18">SSD-17B</strain>
    </source>
</reference>
<evidence type="ECO:0000256" key="10">
    <source>
        <dbReference type="ARBA" id="ARBA00022679"/>
    </source>
</evidence>
<evidence type="ECO:0000313" key="17">
    <source>
        <dbReference type="EMBL" id="ERJ11933.1"/>
    </source>
</evidence>
<evidence type="ECO:0000256" key="13">
    <source>
        <dbReference type="ARBA" id="ARBA00023102"/>
    </source>
</evidence>
<dbReference type="CDD" id="cd13595">
    <property type="entry name" value="PBP2_HisGs"/>
    <property type="match status" value="1"/>
</dbReference>
<gene>
    <name evidence="15 17" type="primary">hisG</name>
    <name evidence="17" type="ORF">HLPCO_001847</name>
</gene>
<evidence type="ECO:0000256" key="1">
    <source>
        <dbReference type="ARBA" id="ARBA00000915"/>
    </source>
</evidence>
<dbReference type="NCBIfam" id="TIGR00070">
    <property type="entry name" value="hisG"/>
    <property type="match status" value="1"/>
</dbReference>
<evidence type="ECO:0000256" key="14">
    <source>
        <dbReference type="ARBA" id="ARBA00024861"/>
    </source>
</evidence>
<name>U2E9X8_9MOLU</name>
<proteinExistence type="inferred from homology"/>
<dbReference type="InterPro" id="IPR013820">
    <property type="entry name" value="ATP_PRibTrfase_cat"/>
</dbReference>
<comment type="subcellular location">
    <subcellularLocation>
        <location evidence="2 15">Cytoplasm</location>
    </subcellularLocation>
</comment>
<dbReference type="GO" id="GO:0000105">
    <property type="term" value="P:L-histidine biosynthetic process"/>
    <property type="evidence" value="ECO:0007669"/>
    <property type="project" value="UniProtKB-UniRule"/>
</dbReference>
<dbReference type="GO" id="GO:0005524">
    <property type="term" value="F:ATP binding"/>
    <property type="evidence" value="ECO:0007669"/>
    <property type="project" value="UniProtKB-KW"/>
</dbReference>
<dbReference type="EMBL" id="AFNU02000006">
    <property type="protein sequence ID" value="ERJ11933.1"/>
    <property type="molecule type" value="Genomic_DNA"/>
</dbReference>
<evidence type="ECO:0000256" key="6">
    <source>
        <dbReference type="ARBA" id="ARBA00020998"/>
    </source>
</evidence>
<dbReference type="EC" id="2.4.2.17" evidence="5 15"/>
<dbReference type="GO" id="GO:0003879">
    <property type="term" value="F:ATP phosphoribosyltransferase activity"/>
    <property type="evidence" value="ECO:0007669"/>
    <property type="project" value="UniProtKB-UniRule"/>
</dbReference>
<comment type="function">
    <text evidence="14 15">Catalyzes the condensation of ATP and 5-phosphoribose 1-diphosphate to form N'-(5'-phosphoribosyl)-ATP (PR-ATP). Has a crucial role in the pathway because the rate of histidine biosynthesis seems to be controlled primarily by regulation of HisG enzymatic activity.</text>
</comment>
<dbReference type="OrthoDB" id="9801867at2"/>
<dbReference type="Pfam" id="PF01634">
    <property type="entry name" value="HisG"/>
    <property type="match status" value="1"/>
</dbReference>
<evidence type="ECO:0000256" key="3">
    <source>
        <dbReference type="ARBA" id="ARBA00004667"/>
    </source>
</evidence>
<comment type="catalytic activity">
    <reaction evidence="1 15">
        <text>1-(5-phospho-beta-D-ribosyl)-ATP + diphosphate = 5-phospho-alpha-D-ribose 1-diphosphate + ATP</text>
        <dbReference type="Rhea" id="RHEA:18473"/>
        <dbReference type="ChEBI" id="CHEBI:30616"/>
        <dbReference type="ChEBI" id="CHEBI:33019"/>
        <dbReference type="ChEBI" id="CHEBI:58017"/>
        <dbReference type="ChEBI" id="CHEBI:73183"/>
        <dbReference type="EC" id="2.4.2.17"/>
    </reaction>
</comment>
<reference evidence="17 18" key="1">
    <citation type="journal article" date="2011" name="J. Bacteriol.">
        <title>Genome sequence of Haloplasma contractile, an unusual contractile bacterium from a deep-sea anoxic brine lake.</title>
        <authorList>
            <person name="Antunes A."/>
            <person name="Alam I."/>
            <person name="El Dorry H."/>
            <person name="Siam R."/>
            <person name="Robertson A."/>
            <person name="Bajic V.B."/>
            <person name="Stingl U."/>
        </authorList>
    </citation>
    <scope>NUCLEOTIDE SEQUENCE [LARGE SCALE GENOMIC DNA]</scope>
    <source>
        <strain evidence="17 18">SSD-17B</strain>
    </source>
</reference>
<dbReference type="Proteomes" id="UP000005707">
    <property type="component" value="Unassembled WGS sequence"/>
</dbReference>
<dbReference type="Gene3D" id="3.40.190.10">
    <property type="entry name" value="Periplasmic binding protein-like II"/>
    <property type="match status" value="2"/>
</dbReference>
<comment type="domain">
    <text evidence="15">Lacks the C-terminal regulatory region which is replaced by HisZ.</text>
</comment>
<comment type="pathway">
    <text evidence="3 15">Amino-acid biosynthesis; L-histidine biosynthesis; L-histidine from 5-phospho-alpha-D-ribose 1-diphosphate: step 1/9.</text>
</comment>
<evidence type="ECO:0000256" key="9">
    <source>
        <dbReference type="ARBA" id="ARBA00022676"/>
    </source>
</evidence>
<dbReference type="PROSITE" id="PS01316">
    <property type="entry name" value="ATP_P_PHORIBOSYLTR"/>
    <property type="match status" value="1"/>
</dbReference>
<dbReference type="SUPFAM" id="SSF53850">
    <property type="entry name" value="Periplasmic binding protein-like II"/>
    <property type="match status" value="1"/>
</dbReference>
<evidence type="ECO:0000256" key="7">
    <source>
        <dbReference type="ARBA" id="ARBA00022490"/>
    </source>
</evidence>
<keyword evidence="7 15" id="KW-0963">Cytoplasm</keyword>
<dbReference type="FunCoup" id="U2E9X8">
    <property type="interactions" value="320"/>
</dbReference>
<evidence type="ECO:0000313" key="18">
    <source>
        <dbReference type="Proteomes" id="UP000005707"/>
    </source>
</evidence>
<dbReference type="FunFam" id="3.40.190.10:FF:000008">
    <property type="entry name" value="ATP phosphoribosyltransferase"/>
    <property type="match status" value="1"/>
</dbReference>
<evidence type="ECO:0000259" key="16">
    <source>
        <dbReference type="Pfam" id="PF01634"/>
    </source>
</evidence>
<dbReference type="HAMAP" id="MF_01018">
    <property type="entry name" value="HisG_Short"/>
    <property type="match status" value="1"/>
</dbReference>
<dbReference type="UniPathway" id="UPA00031">
    <property type="reaction ID" value="UER00006"/>
</dbReference>
<evidence type="ECO:0000256" key="5">
    <source>
        <dbReference type="ARBA" id="ARBA00011946"/>
    </source>
</evidence>
<evidence type="ECO:0000256" key="11">
    <source>
        <dbReference type="ARBA" id="ARBA00022741"/>
    </source>
</evidence>
<organism evidence="17 18">
    <name type="scientific">Haloplasma contractile SSD-17B</name>
    <dbReference type="NCBI Taxonomy" id="1033810"/>
    <lineage>
        <taxon>Bacteria</taxon>
        <taxon>Bacillati</taxon>
        <taxon>Mycoplasmatota</taxon>
        <taxon>Mollicutes</taxon>
        <taxon>Haloplasmatales</taxon>
        <taxon>Haloplasmataceae</taxon>
        <taxon>Haloplasma</taxon>
    </lineage>
</organism>
<dbReference type="InterPro" id="IPR024893">
    <property type="entry name" value="ATP_PRibTrfase_HisG_short"/>
</dbReference>
<accession>U2E9X8</accession>
<keyword evidence="10 15" id="KW-0808">Transferase</keyword>
<dbReference type="GO" id="GO:0005737">
    <property type="term" value="C:cytoplasm"/>
    <property type="evidence" value="ECO:0007669"/>
    <property type="project" value="UniProtKB-SubCell"/>
</dbReference>
<evidence type="ECO:0000256" key="2">
    <source>
        <dbReference type="ARBA" id="ARBA00004496"/>
    </source>
</evidence>
<dbReference type="InParanoid" id="U2E9X8"/>